<dbReference type="InterPro" id="IPR002935">
    <property type="entry name" value="SAM_O-MeTrfase"/>
</dbReference>
<name>A0A382HNS4_9ZZZZ</name>
<dbReference type="Pfam" id="PF01596">
    <property type="entry name" value="Methyltransf_3"/>
    <property type="match status" value="1"/>
</dbReference>
<evidence type="ECO:0000256" key="1">
    <source>
        <dbReference type="ARBA" id="ARBA00022603"/>
    </source>
</evidence>
<organism evidence="4">
    <name type="scientific">marine metagenome</name>
    <dbReference type="NCBI Taxonomy" id="408172"/>
    <lineage>
        <taxon>unclassified sequences</taxon>
        <taxon>metagenomes</taxon>
        <taxon>ecological metagenomes</taxon>
    </lineage>
</organism>
<dbReference type="GO" id="GO:0008171">
    <property type="term" value="F:O-methyltransferase activity"/>
    <property type="evidence" value="ECO:0007669"/>
    <property type="project" value="InterPro"/>
</dbReference>
<reference evidence="4" key="1">
    <citation type="submission" date="2018-05" db="EMBL/GenBank/DDBJ databases">
        <authorList>
            <person name="Lanie J.A."/>
            <person name="Ng W.-L."/>
            <person name="Kazmierczak K.M."/>
            <person name="Andrzejewski T.M."/>
            <person name="Davidsen T.M."/>
            <person name="Wayne K.J."/>
            <person name="Tettelin H."/>
            <person name="Glass J.I."/>
            <person name="Rusch D."/>
            <person name="Podicherti R."/>
            <person name="Tsui H.-C.T."/>
            <person name="Winkler M.E."/>
        </authorList>
    </citation>
    <scope>NUCLEOTIDE SEQUENCE</scope>
</reference>
<dbReference type="EMBL" id="UINC01062379">
    <property type="protein sequence ID" value="SVB88948.1"/>
    <property type="molecule type" value="Genomic_DNA"/>
</dbReference>
<keyword evidence="1" id="KW-0489">Methyltransferase</keyword>
<evidence type="ECO:0008006" key="5">
    <source>
        <dbReference type="Google" id="ProtNLM"/>
    </source>
</evidence>
<sequence>MKKFDDVLQSVEASCRERHIPMLGPEKAKFLKQIVRKVQPNIMIECGTAIGYSGLWIAHELQAIGTGKLITIEIDPERASEAQSNFTQAGVNHLVDSRIGDARNILNDIDVAVDLLLLDNDFQNYFPCFQAIEPQLTNEATLVADNVGIGADRMKDYLDYTRSRYKTELHWFEIDLPWVNRDAVEIAIYQKPPSA</sequence>
<accession>A0A382HNS4</accession>
<dbReference type="PROSITE" id="PS51682">
    <property type="entry name" value="SAM_OMT_I"/>
    <property type="match status" value="1"/>
</dbReference>
<dbReference type="Gene3D" id="3.40.50.150">
    <property type="entry name" value="Vaccinia Virus protein VP39"/>
    <property type="match status" value="1"/>
</dbReference>
<dbReference type="PANTHER" id="PTHR43836">
    <property type="entry name" value="CATECHOL O-METHYLTRANSFERASE 1-RELATED"/>
    <property type="match status" value="1"/>
</dbReference>
<gene>
    <name evidence="4" type="ORF">METZ01_LOCUS241802</name>
</gene>
<protein>
    <recommendedName>
        <fullName evidence="5">O-methyltransferase</fullName>
    </recommendedName>
</protein>
<dbReference type="SUPFAM" id="SSF53335">
    <property type="entry name" value="S-adenosyl-L-methionine-dependent methyltransferases"/>
    <property type="match status" value="1"/>
</dbReference>
<dbReference type="GO" id="GO:0032259">
    <property type="term" value="P:methylation"/>
    <property type="evidence" value="ECO:0007669"/>
    <property type="project" value="UniProtKB-KW"/>
</dbReference>
<dbReference type="InterPro" id="IPR029063">
    <property type="entry name" value="SAM-dependent_MTases_sf"/>
</dbReference>
<keyword evidence="2" id="KW-0808">Transferase</keyword>
<proteinExistence type="predicted"/>
<dbReference type="PANTHER" id="PTHR43836:SF9">
    <property type="entry name" value="O-METHYLTRANSFERASE"/>
    <property type="match status" value="1"/>
</dbReference>
<evidence type="ECO:0000256" key="3">
    <source>
        <dbReference type="ARBA" id="ARBA00022691"/>
    </source>
</evidence>
<evidence type="ECO:0000256" key="2">
    <source>
        <dbReference type="ARBA" id="ARBA00022679"/>
    </source>
</evidence>
<evidence type="ECO:0000313" key="4">
    <source>
        <dbReference type="EMBL" id="SVB88948.1"/>
    </source>
</evidence>
<dbReference type="AlphaFoldDB" id="A0A382HNS4"/>
<keyword evidence="3" id="KW-0949">S-adenosyl-L-methionine</keyword>